<feature type="transmembrane region" description="Helical" evidence="1">
    <location>
        <begin position="20"/>
        <end position="43"/>
    </location>
</feature>
<keyword evidence="1" id="KW-0812">Transmembrane</keyword>
<dbReference type="EMBL" id="JBFOLK010000001">
    <property type="protein sequence ID" value="KAL2541324.1"/>
    <property type="molecule type" value="Genomic_DNA"/>
</dbReference>
<evidence type="ECO:0000313" key="2">
    <source>
        <dbReference type="EMBL" id="KAL2541324.1"/>
    </source>
</evidence>
<comment type="caution">
    <text evidence="2">The sequence shown here is derived from an EMBL/GenBank/DDBJ whole genome shotgun (WGS) entry which is preliminary data.</text>
</comment>
<dbReference type="AlphaFoldDB" id="A0ABD1VVA1"/>
<evidence type="ECO:0000313" key="3">
    <source>
        <dbReference type="Proteomes" id="UP001604336"/>
    </source>
</evidence>
<keyword evidence="1" id="KW-1133">Transmembrane helix</keyword>
<sequence length="124" mass="14182">MPQNRGFHFEKGHIEFVTIFFLMLVAILALTTISAISVVVGGWNKSRSENRSGFLLQQRTGGRWLEAVAQVIGGGSGDLFGSWILDQVQIRRWTGDSWRQVAQVQMWWYMENLTMFEALMAGKW</sequence>
<name>A0ABD1VVA1_9LAMI</name>
<keyword evidence="3" id="KW-1185">Reference proteome</keyword>
<keyword evidence="1" id="KW-0472">Membrane</keyword>
<gene>
    <name evidence="2" type="ORF">Adt_02302</name>
</gene>
<reference evidence="3" key="1">
    <citation type="submission" date="2024-07" db="EMBL/GenBank/DDBJ databases">
        <title>Two chromosome-level genome assemblies of Korean endemic species Abeliophyllum distichum and Forsythia ovata (Oleaceae).</title>
        <authorList>
            <person name="Jang H."/>
        </authorList>
    </citation>
    <scope>NUCLEOTIDE SEQUENCE [LARGE SCALE GENOMIC DNA]</scope>
</reference>
<protein>
    <submittedName>
        <fullName evidence="2">Uncharacterized protein</fullName>
    </submittedName>
</protein>
<organism evidence="2 3">
    <name type="scientific">Abeliophyllum distichum</name>
    <dbReference type="NCBI Taxonomy" id="126358"/>
    <lineage>
        <taxon>Eukaryota</taxon>
        <taxon>Viridiplantae</taxon>
        <taxon>Streptophyta</taxon>
        <taxon>Embryophyta</taxon>
        <taxon>Tracheophyta</taxon>
        <taxon>Spermatophyta</taxon>
        <taxon>Magnoliopsida</taxon>
        <taxon>eudicotyledons</taxon>
        <taxon>Gunneridae</taxon>
        <taxon>Pentapetalae</taxon>
        <taxon>asterids</taxon>
        <taxon>lamiids</taxon>
        <taxon>Lamiales</taxon>
        <taxon>Oleaceae</taxon>
        <taxon>Forsythieae</taxon>
        <taxon>Abeliophyllum</taxon>
    </lineage>
</organism>
<proteinExistence type="predicted"/>
<dbReference type="Proteomes" id="UP001604336">
    <property type="component" value="Unassembled WGS sequence"/>
</dbReference>
<accession>A0ABD1VVA1</accession>
<evidence type="ECO:0000256" key="1">
    <source>
        <dbReference type="SAM" id="Phobius"/>
    </source>
</evidence>